<dbReference type="PANTHER" id="PTHR42942:SF1">
    <property type="entry name" value="ALKYLTRANSFERASE-LIKE PROTEIN 1"/>
    <property type="match status" value="1"/>
</dbReference>
<comment type="caution">
    <text evidence="3">The sequence shown here is derived from an EMBL/GenBank/DDBJ whole genome shotgun (WGS) entry which is preliminary data.</text>
</comment>
<dbReference type="Gene3D" id="1.10.10.10">
    <property type="entry name" value="Winged helix-like DNA-binding domain superfamily/Winged helix DNA-binding domain"/>
    <property type="match status" value="1"/>
</dbReference>
<dbReference type="InterPro" id="IPR036217">
    <property type="entry name" value="MethylDNA_cys_MeTrfase_DNAb"/>
</dbReference>
<sequence>MSLVKIFLNLSNSLFRILSFLILYKVINFKEDIISSAHELYGQILEVISLIPCGKVATYGQVARLAGLPKHARLVGYILKNLPIETDIPWHRVINSQGRISLSKLNTQGQNIQSVLLIEEGLTVINGKINLKKFQWLP</sequence>
<feature type="domain" description="Methylated-DNA-[protein]-cysteine S-methyltransferase DNA binding" evidence="2">
    <location>
        <begin position="41"/>
        <end position="121"/>
    </location>
</feature>
<gene>
    <name evidence="3" type="ORF">FHY67_03045</name>
</gene>
<keyword evidence="1" id="KW-0227">DNA damage</keyword>
<dbReference type="GO" id="GO:0003824">
    <property type="term" value="F:catalytic activity"/>
    <property type="evidence" value="ECO:0007669"/>
    <property type="project" value="InterPro"/>
</dbReference>
<evidence type="ECO:0000313" key="3">
    <source>
        <dbReference type="EMBL" id="TNX93443.1"/>
    </source>
</evidence>
<dbReference type="CDD" id="cd06445">
    <property type="entry name" value="ATase"/>
    <property type="match status" value="1"/>
</dbReference>
<evidence type="ECO:0000256" key="1">
    <source>
        <dbReference type="ARBA" id="ARBA00022763"/>
    </source>
</evidence>
<dbReference type="GO" id="GO:0006281">
    <property type="term" value="P:DNA repair"/>
    <property type="evidence" value="ECO:0007669"/>
    <property type="project" value="InterPro"/>
</dbReference>
<dbReference type="InterPro" id="IPR014048">
    <property type="entry name" value="MethylDNA_cys_MeTrfase_DNA-bd"/>
</dbReference>
<proteinExistence type="predicted"/>
<dbReference type="EMBL" id="VFBM01000002">
    <property type="protein sequence ID" value="TNX93443.1"/>
    <property type="molecule type" value="Genomic_DNA"/>
</dbReference>
<evidence type="ECO:0000313" key="4">
    <source>
        <dbReference type="Proteomes" id="UP000314285"/>
    </source>
</evidence>
<dbReference type="InterPro" id="IPR036388">
    <property type="entry name" value="WH-like_DNA-bd_sf"/>
</dbReference>
<dbReference type="PANTHER" id="PTHR42942">
    <property type="entry name" value="6-O-METHYLGUANINE DNA METHYLTRANSFERASE"/>
    <property type="match status" value="1"/>
</dbReference>
<dbReference type="Proteomes" id="UP000314285">
    <property type="component" value="Unassembled WGS sequence"/>
</dbReference>
<dbReference type="Pfam" id="PF01035">
    <property type="entry name" value="DNA_binding_1"/>
    <property type="match status" value="1"/>
</dbReference>
<dbReference type="AlphaFoldDB" id="A0A8H2K322"/>
<reference evidence="3 4" key="1">
    <citation type="submission" date="2019-06" db="EMBL/GenBank/DDBJ databases">
        <title>Genome of Acinetobacter radioresistens APH1, a phenol degrading strain.</title>
        <authorList>
            <person name="Liu Y."/>
        </authorList>
    </citation>
    <scope>NUCLEOTIDE SEQUENCE [LARGE SCALE GENOMIC DNA]</scope>
    <source>
        <strain evidence="3 4">APH1</strain>
    </source>
</reference>
<dbReference type="SUPFAM" id="SSF46767">
    <property type="entry name" value="Methylated DNA-protein cysteine methyltransferase, C-terminal domain"/>
    <property type="match status" value="1"/>
</dbReference>
<organism evidence="3 4">
    <name type="scientific">Acinetobacter radioresistens</name>
    <dbReference type="NCBI Taxonomy" id="40216"/>
    <lineage>
        <taxon>Bacteria</taxon>
        <taxon>Pseudomonadati</taxon>
        <taxon>Pseudomonadota</taxon>
        <taxon>Gammaproteobacteria</taxon>
        <taxon>Moraxellales</taxon>
        <taxon>Moraxellaceae</taxon>
        <taxon>Acinetobacter</taxon>
    </lineage>
</organism>
<dbReference type="InterPro" id="IPR052520">
    <property type="entry name" value="ATL_DNA_repair"/>
</dbReference>
<evidence type="ECO:0000259" key="2">
    <source>
        <dbReference type="Pfam" id="PF01035"/>
    </source>
</evidence>
<accession>A0A8H2K322</accession>
<name>A0A8H2K322_ACIRA</name>
<protein>
    <submittedName>
        <fullName evidence="3">MGMT family protein</fullName>
    </submittedName>
</protein>